<dbReference type="PROSITE" id="PS50914">
    <property type="entry name" value="BON"/>
    <property type="match status" value="2"/>
</dbReference>
<accession>A0A9E9NTJ0</accession>
<feature type="domain" description="BON" evidence="4">
    <location>
        <begin position="134"/>
        <end position="204"/>
    </location>
</feature>
<evidence type="ECO:0000313" key="5">
    <source>
        <dbReference type="EMBL" id="WAV91366.1"/>
    </source>
</evidence>
<keyword evidence="1 3" id="KW-0732">Signal</keyword>
<feature type="region of interest" description="Disordered" evidence="2">
    <location>
        <begin position="210"/>
        <end position="231"/>
    </location>
</feature>
<reference evidence="5" key="1">
    <citation type="journal article" date="2022" name="Front. Microbiol.">
        <title>New perspectives on an old grouping: The genomic and phenotypic variability of Oxalobacter formigenes and the implications for calcium oxalate stone prevention.</title>
        <authorList>
            <person name="Chmiel J.A."/>
            <person name="Carr C."/>
            <person name="Stuivenberg G.A."/>
            <person name="Venema R."/>
            <person name="Chanyi R.M."/>
            <person name="Al K.F."/>
            <person name="Giguere D."/>
            <person name="Say H."/>
            <person name="Akouris P.P."/>
            <person name="Dominguez Romero S.A."/>
            <person name="Kwong A."/>
            <person name="Tai V."/>
            <person name="Koval S.F."/>
            <person name="Razvi H."/>
            <person name="Bjazevic J."/>
            <person name="Burton J.P."/>
        </authorList>
    </citation>
    <scope>NUCLEOTIDE SEQUENCE</scope>
    <source>
        <strain evidence="5">OxK</strain>
    </source>
</reference>
<evidence type="ECO:0000259" key="4">
    <source>
        <dbReference type="PROSITE" id="PS50914"/>
    </source>
</evidence>
<evidence type="ECO:0000256" key="3">
    <source>
        <dbReference type="SAM" id="SignalP"/>
    </source>
</evidence>
<evidence type="ECO:0000256" key="1">
    <source>
        <dbReference type="ARBA" id="ARBA00022729"/>
    </source>
</evidence>
<feature type="chain" id="PRO_5038870460" evidence="3">
    <location>
        <begin position="37"/>
        <end position="231"/>
    </location>
</feature>
<name>A0A9E9NTJ0_9BURK</name>
<dbReference type="SMART" id="SM00749">
    <property type="entry name" value="BON"/>
    <property type="match status" value="2"/>
</dbReference>
<protein>
    <submittedName>
        <fullName evidence="5">BON domain-containing protein</fullName>
    </submittedName>
</protein>
<proteinExistence type="predicted"/>
<dbReference type="AlphaFoldDB" id="A0A9E9NTJ0"/>
<dbReference type="InterPro" id="IPR007055">
    <property type="entry name" value="BON_dom"/>
</dbReference>
<dbReference type="InterPro" id="IPR014004">
    <property type="entry name" value="Transpt-assoc_nodulatn_dom_bac"/>
</dbReference>
<organism evidence="5">
    <name type="scientific">Oxalobacter aliiformigenes</name>
    <dbReference type="NCBI Taxonomy" id="2946593"/>
    <lineage>
        <taxon>Bacteria</taxon>
        <taxon>Pseudomonadati</taxon>
        <taxon>Pseudomonadota</taxon>
        <taxon>Betaproteobacteria</taxon>
        <taxon>Burkholderiales</taxon>
        <taxon>Oxalobacteraceae</taxon>
        <taxon>Oxalobacter</taxon>
    </lineage>
</organism>
<dbReference type="PANTHER" id="PTHR34606">
    <property type="entry name" value="BON DOMAIN-CONTAINING PROTEIN"/>
    <property type="match status" value="1"/>
</dbReference>
<dbReference type="RefSeq" id="WP_269316027.1">
    <property type="nucleotide sequence ID" value="NZ_CP098251.1"/>
</dbReference>
<dbReference type="InterPro" id="IPR051686">
    <property type="entry name" value="Lipoprotein_DolP"/>
</dbReference>
<feature type="signal peptide" evidence="3">
    <location>
        <begin position="1"/>
        <end position="36"/>
    </location>
</feature>
<dbReference type="Gene3D" id="3.40.1520.20">
    <property type="match status" value="1"/>
</dbReference>
<gene>
    <name evidence="5" type="ORF">NB646_00950</name>
</gene>
<evidence type="ECO:0000256" key="2">
    <source>
        <dbReference type="SAM" id="MobiDB-lite"/>
    </source>
</evidence>
<dbReference type="PANTHER" id="PTHR34606:SF4">
    <property type="entry name" value="OUTER MEMBRANE LIPOPROTEIN DOLP"/>
    <property type="match status" value="1"/>
</dbReference>
<feature type="domain" description="BON" evidence="4">
    <location>
        <begin position="53"/>
        <end position="125"/>
    </location>
</feature>
<dbReference type="Pfam" id="PF04972">
    <property type="entry name" value="BON"/>
    <property type="match status" value="2"/>
</dbReference>
<dbReference type="EMBL" id="CP098251">
    <property type="protein sequence ID" value="WAV91366.1"/>
    <property type="molecule type" value="Genomic_DNA"/>
</dbReference>
<feature type="compositionally biased region" description="Polar residues" evidence="2">
    <location>
        <begin position="210"/>
        <end position="223"/>
    </location>
</feature>
<dbReference type="Proteomes" id="UP001164819">
    <property type="component" value="Chromosome"/>
</dbReference>
<sequence length="231" mass="24405">MNKKNSSGSIWKHRLAVLVVGSAMLCALPSCVPVMMASGAVSGSMAATDRRTLGAQTEDKIILLKGENTASNLVGGKGHVNVTSFNRKVLLTGEVQNEAMKQAVGNAIAQIENVEAVVNELVIAAPSSLTSRSSDTLITGKVAASFVDDKQLFSQSLKTVTERGTVYLMGRVTEQEGNRAARVASGVSGVQRVVKVFDYISDQELQRLSTLSAPRNTDSNSTGAGDEQYAQ</sequence>